<evidence type="ECO:0000313" key="1">
    <source>
        <dbReference type="EMBL" id="MCU4719401.1"/>
    </source>
</evidence>
<protein>
    <submittedName>
        <fullName evidence="2">Uncharacterized protein</fullName>
    </submittedName>
</protein>
<evidence type="ECO:0000313" key="2">
    <source>
        <dbReference type="EMBL" id="MCU4728410.1"/>
    </source>
</evidence>
<evidence type="ECO:0000313" key="4">
    <source>
        <dbReference type="Proteomes" id="UP001209746"/>
    </source>
</evidence>
<reference evidence="2" key="1">
    <citation type="submission" date="2023-02" db="EMBL/GenBank/DDBJ databases">
        <title>Enrichment on poylsaccharides allowed isolation of novel metabolic and taxonomic groups of Haloarchaea.</title>
        <authorList>
            <person name="Sorokin D.Y."/>
            <person name="Elcheninov A.G."/>
            <person name="Khizhniak T.V."/>
            <person name="Kolganova T.V."/>
            <person name="Kublanov I.V."/>
        </authorList>
    </citation>
    <scope>NUCLEOTIDE SEQUENCE</scope>
    <source>
        <strain evidence="1 3">HArc-curdl5-1</strain>
        <strain evidence="2">HArc-curdl7</strain>
    </source>
</reference>
<keyword evidence="3" id="KW-1185">Reference proteome</keyword>
<evidence type="ECO:0000313" key="3">
    <source>
        <dbReference type="Proteomes" id="UP001208186"/>
    </source>
</evidence>
<organism evidence="2 4">
    <name type="scientific">Halapricum hydrolyticum</name>
    <dbReference type="NCBI Taxonomy" id="2979991"/>
    <lineage>
        <taxon>Archaea</taxon>
        <taxon>Methanobacteriati</taxon>
        <taxon>Methanobacteriota</taxon>
        <taxon>Stenosarchaea group</taxon>
        <taxon>Halobacteria</taxon>
        <taxon>Halobacteriales</taxon>
        <taxon>Haloarculaceae</taxon>
        <taxon>Halapricum</taxon>
    </lineage>
</organism>
<dbReference type="RefSeq" id="WP_315910146.1">
    <property type="nucleotide sequence ID" value="NZ_JAOPKC010000027.1"/>
</dbReference>
<dbReference type="AlphaFoldDB" id="A0AAE3ID59"/>
<proteinExistence type="predicted"/>
<accession>A0AAE3ID59</accession>
<dbReference type="Proteomes" id="UP001209746">
    <property type="component" value="Unassembled WGS sequence"/>
</dbReference>
<dbReference type="EMBL" id="JAOPKD010000026">
    <property type="protein sequence ID" value="MCU4728410.1"/>
    <property type="molecule type" value="Genomic_DNA"/>
</dbReference>
<dbReference type="Proteomes" id="UP001208186">
    <property type="component" value="Unassembled WGS sequence"/>
</dbReference>
<dbReference type="EMBL" id="JAOPKC010000027">
    <property type="protein sequence ID" value="MCU4719401.1"/>
    <property type="molecule type" value="Genomic_DNA"/>
</dbReference>
<comment type="caution">
    <text evidence="2">The sequence shown here is derived from an EMBL/GenBank/DDBJ whole genome shotgun (WGS) entry which is preliminary data.</text>
</comment>
<gene>
    <name evidence="2" type="ORF">OB914_15755</name>
    <name evidence="1" type="ORF">OB916_15220</name>
</gene>
<sequence length="107" mass="11850">MSLRSTPDATAAGAELPSVVPFDLSPLTRLSSPLGERVVADDESFRRSEWVYADGSWSLSVFDVTDYTVVLRVRTPVGCQRFYGAIQADIESVEPQLEAADGWQRRQ</sequence>
<name>A0AAE3ID59_9EURY</name>